<dbReference type="Pfam" id="PF07992">
    <property type="entry name" value="Pyr_redox_2"/>
    <property type="match status" value="1"/>
</dbReference>
<feature type="compositionally biased region" description="Basic and acidic residues" evidence="1">
    <location>
        <begin position="367"/>
        <end position="380"/>
    </location>
</feature>
<organism evidence="3 4">
    <name type="scientific">Pyrodictium occultum</name>
    <dbReference type="NCBI Taxonomy" id="2309"/>
    <lineage>
        <taxon>Archaea</taxon>
        <taxon>Thermoproteota</taxon>
        <taxon>Thermoprotei</taxon>
        <taxon>Desulfurococcales</taxon>
        <taxon>Pyrodictiaceae</taxon>
        <taxon>Pyrodictium</taxon>
    </lineage>
</organism>
<accession>A0A0V8RWW3</accession>
<dbReference type="STRING" id="2309.CF15_07435"/>
<dbReference type="OrthoDB" id="38899at2157"/>
<evidence type="ECO:0000313" key="3">
    <source>
        <dbReference type="EMBL" id="KSW12543.1"/>
    </source>
</evidence>
<dbReference type="PANTHER" id="PTHR43755:SF1">
    <property type="entry name" value="FAD-DEPENDENT PYRIDINE NUCLEOTIDE-DISULPHIDE OXIDOREDUCTASE"/>
    <property type="match status" value="1"/>
</dbReference>
<dbReference type="PANTHER" id="PTHR43755">
    <property type="match status" value="1"/>
</dbReference>
<dbReference type="SUPFAM" id="SSF51905">
    <property type="entry name" value="FAD/NAD(P)-binding domain"/>
    <property type="match status" value="1"/>
</dbReference>
<dbReference type="GO" id="GO:0016491">
    <property type="term" value="F:oxidoreductase activity"/>
    <property type="evidence" value="ECO:0007669"/>
    <property type="project" value="InterPro"/>
</dbReference>
<proteinExistence type="predicted"/>
<evidence type="ECO:0000313" key="4">
    <source>
        <dbReference type="Proteomes" id="UP000053352"/>
    </source>
</evidence>
<dbReference type="InterPro" id="IPR052541">
    <property type="entry name" value="SQRD"/>
</dbReference>
<name>A0A0V8RWW3_PYROC</name>
<keyword evidence="4" id="KW-1185">Reference proteome</keyword>
<gene>
    <name evidence="3" type="ORF">CF15_07435</name>
</gene>
<comment type="caution">
    <text evidence="3">The sequence shown here is derived from an EMBL/GenBank/DDBJ whole genome shotgun (WGS) entry which is preliminary data.</text>
</comment>
<dbReference type="AlphaFoldDB" id="A0A0V8RWW3"/>
<reference evidence="3 4" key="1">
    <citation type="submission" date="2015-11" db="EMBL/GenBank/DDBJ databases">
        <title>Genome sequence of Pyrodictium occultum PL-19, a marine hyperthermophilic archaeon isolated from Volcano, Italy.</title>
        <authorList>
            <person name="Utturkar S."/>
            <person name="Huber H."/>
            <person name="Leptihn S."/>
            <person name="Brown S."/>
            <person name="Stetter K.O."/>
            <person name="Podar M."/>
        </authorList>
    </citation>
    <scope>NUCLEOTIDE SEQUENCE [LARGE SCALE GENOMIC DNA]</scope>
    <source>
        <strain evidence="3 4">PL-19</strain>
    </source>
</reference>
<protein>
    <submittedName>
        <fullName evidence="3">Pyridine nucleotide-disulfide oxidoreductase</fullName>
    </submittedName>
</protein>
<feature type="domain" description="FAD/NAD(P)-binding" evidence="2">
    <location>
        <begin position="7"/>
        <end position="299"/>
    </location>
</feature>
<feature type="region of interest" description="Disordered" evidence="1">
    <location>
        <begin position="360"/>
        <end position="380"/>
    </location>
</feature>
<dbReference type="EMBL" id="LNTB01000001">
    <property type="protein sequence ID" value="KSW12543.1"/>
    <property type="molecule type" value="Genomic_DNA"/>
</dbReference>
<sequence>MAGQKKRVVIIGGGIAGMGAAHNLVDRVGDQVEVTVITKDPFYMTGPSRPLLLTGEQKYERMIRGYEEAAAKGINFVFGNVYKIDPAERRVYYTESPTRSYVTRKENSIEYDYLIVAPGIVFDGSSIEGYRENWHRIANVYEPGRVDVLKHRVWTATKGTVVVYAPPMPYRCAPAPTETAMAIDQVLRYRGVRNNFRIVHVDANPKTQPPVIADVVARLYEEAGIELITSQKIVEITPNEVVLESGEKIEYTILALLEPNRAPRFIAEAGLGDPWMEVRNPTDPRSPKYDDVLAAGDTAKLPFPKNQEIAYESALYASNKIIEELGGQPASVQYAFLGWAYVGNTQGKLETLSVQFGLNFTTQPPKPSKDPEPKRDYTLQKDRWEQSYLNRLFHPKEEQK</sequence>
<evidence type="ECO:0000256" key="1">
    <source>
        <dbReference type="SAM" id="MobiDB-lite"/>
    </source>
</evidence>
<dbReference type="Gene3D" id="3.50.50.60">
    <property type="entry name" value="FAD/NAD(P)-binding domain"/>
    <property type="match status" value="2"/>
</dbReference>
<dbReference type="Proteomes" id="UP000053352">
    <property type="component" value="Unassembled WGS sequence"/>
</dbReference>
<evidence type="ECO:0000259" key="2">
    <source>
        <dbReference type="Pfam" id="PF07992"/>
    </source>
</evidence>
<dbReference type="RefSeq" id="WP_058371226.1">
    <property type="nucleotide sequence ID" value="NZ_LNTB01000001.1"/>
</dbReference>
<dbReference type="InterPro" id="IPR023753">
    <property type="entry name" value="FAD/NAD-binding_dom"/>
</dbReference>
<dbReference type="InterPro" id="IPR036188">
    <property type="entry name" value="FAD/NAD-bd_sf"/>
</dbReference>